<comment type="similarity">
    <text evidence="1">Belongs to the PSMG1 family.</text>
</comment>
<keyword evidence="3" id="KW-0143">Chaperone</keyword>
<dbReference type="GO" id="GO:0005783">
    <property type="term" value="C:endoplasmic reticulum"/>
    <property type="evidence" value="ECO:0007669"/>
    <property type="project" value="InterPro"/>
</dbReference>
<dbReference type="Proteomes" id="UP000274822">
    <property type="component" value="Unassembled WGS sequence"/>
</dbReference>
<sequence length="352" mass="38152">MCIANKATSTDASSKPPYLSYLLYVILAPSFLFCNGTPYSSSSAASLTSREFPNSITTTTTLSLQDFDSSFPTAPTRYAFDDSDDEELQEDTQGQQSIILKYAPSSSARKTLVVGVTGAGSVLLNALNDERKVVGEVVLSGGDAKPSAFPILEFASANFLLLPCNEAVSTEQAFSWTKAVLEGIKNLERLISVIVLPLHIGETWLHDVHLHFNITLCRVIVLDTFTAAGYITAATHEDEPQPPCLRMLHTSAASPVQNMNIYEPPNLAKGLSAAILSHTEIRSIPAYLILSLQESSYGKTLITDETLAAFVDGLRMLGLGASVEYGVAQQQARKLGSKLDGRVDQHHHRLYL</sequence>
<evidence type="ECO:0000256" key="2">
    <source>
        <dbReference type="ARBA" id="ARBA00019180"/>
    </source>
</evidence>
<evidence type="ECO:0000313" key="5">
    <source>
        <dbReference type="Proteomes" id="UP000274822"/>
    </source>
</evidence>
<accession>A0A433QL28</accession>
<protein>
    <recommendedName>
        <fullName evidence="2">Proteasome assembly chaperone 1</fullName>
    </recommendedName>
</protein>
<dbReference type="PANTHER" id="PTHR15069:SF1">
    <property type="entry name" value="PROTEASOME ASSEMBLY CHAPERONE 1"/>
    <property type="match status" value="1"/>
</dbReference>
<dbReference type="Pfam" id="PF16094">
    <property type="entry name" value="PAC1"/>
    <property type="match status" value="1"/>
</dbReference>
<keyword evidence="5" id="KW-1185">Reference proteome</keyword>
<reference evidence="4 5" key="1">
    <citation type="journal article" date="2018" name="New Phytol.">
        <title>Phylogenomics of Endogonaceae and evolution of mycorrhizas within Mucoromycota.</title>
        <authorList>
            <person name="Chang Y."/>
            <person name="Desiro A."/>
            <person name="Na H."/>
            <person name="Sandor L."/>
            <person name="Lipzen A."/>
            <person name="Clum A."/>
            <person name="Barry K."/>
            <person name="Grigoriev I.V."/>
            <person name="Martin F.M."/>
            <person name="Stajich J.E."/>
            <person name="Smith M.E."/>
            <person name="Bonito G."/>
            <person name="Spatafora J.W."/>
        </authorList>
    </citation>
    <scope>NUCLEOTIDE SEQUENCE [LARGE SCALE GENOMIC DNA]</scope>
    <source>
        <strain evidence="4 5">AD002</strain>
    </source>
</reference>
<dbReference type="EMBL" id="RBNJ01003820">
    <property type="protein sequence ID" value="RUS30479.1"/>
    <property type="molecule type" value="Genomic_DNA"/>
</dbReference>
<organism evidence="4 5">
    <name type="scientific">Jimgerdemannia flammicorona</name>
    <dbReference type="NCBI Taxonomy" id="994334"/>
    <lineage>
        <taxon>Eukaryota</taxon>
        <taxon>Fungi</taxon>
        <taxon>Fungi incertae sedis</taxon>
        <taxon>Mucoromycota</taxon>
        <taxon>Mucoromycotina</taxon>
        <taxon>Endogonomycetes</taxon>
        <taxon>Endogonales</taxon>
        <taxon>Endogonaceae</taxon>
        <taxon>Jimgerdemannia</taxon>
    </lineage>
</organism>
<dbReference type="GO" id="GO:0080129">
    <property type="term" value="P:proteasome core complex assembly"/>
    <property type="evidence" value="ECO:0007669"/>
    <property type="project" value="TreeGrafter"/>
</dbReference>
<dbReference type="InterPro" id="IPR016565">
    <property type="entry name" value="Proteasome_assmbl_chp_1"/>
</dbReference>
<gene>
    <name evidence="4" type="ORF">BC938DRAFT_479342</name>
</gene>
<evidence type="ECO:0000313" key="4">
    <source>
        <dbReference type="EMBL" id="RUS30479.1"/>
    </source>
</evidence>
<evidence type="ECO:0000256" key="3">
    <source>
        <dbReference type="ARBA" id="ARBA00023186"/>
    </source>
</evidence>
<name>A0A433QL28_9FUNG</name>
<comment type="caution">
    <text evidence="4">The sequence shown here is derived from an EMBL/GenBank/DDBJ whole genome shotgun (WGS) entry which is preliminary data.</text>
</comment>
<dbReference type="GO" id="GO:0070628">
    <property type="term" value="F:proteasome binding"/>
    <property type="evidence" value="ECO:0007669"/>
    <property type="project" value="TreeGrafter"/>
</dbReference>
<dbReference type="AlphaFoldDB" id="A0A433QL28"/>
<proteinExistence type="inferred from homology"/>
<dbReference type="PANTHER" id="PTHR15069">
    <property type="entry name" value="PROTEASOME ASSEMBLY CHAPERONE 1"/>
    <property type="match status" value="1"/>
</dbReference>
<evidence type="ECO:0000256" key="1">
    <source>
        <dbReference type="ARBA" id="ARBA00005261"/>
    </source>
</evidence>